<dbReference type="Pfam" id="PF03714">
    <property type="entry name" value="PUD"/>
    <property type="match status" value="1"/>
</dbReference>
<sequence length="963" mass="105807">MKKRKFKVLLSLILGAAVMFAGCSSGGDDDSVKLQEIPGTIGKVNSELLAASELAKEIDPNDEKVILFYNRADGNYSDWALWLWEDGGDGALAFSSTIGQFKSKDVLYDGNTYKIGYMVLDPSMFERSAPLVKDAIENKDNINFIIRKSDSWTKDTEDVAVDLSSTMHFMILSGDKDLYPISSVMTPFISSASMETLSTLKVVLSVKYALTGEPSDNGFSLVATDGTTVAVKDVVNYAAKTNRSENFTNTLFVKIDSDLDVSKTWMIKHQSFEPSDGRQISTQNAIKISLKDYKYSGDDLGLTFDGEKAVFKVWAPLASKVNILFYDDVSKVGNFKAETVAAKACGSTTEESLKGDPSAENEMSLDKETGIWSYTLDSVGSKKYYKYQITNNGITYWTSDIYAKACSPDAIASQIVDINAGTEYGTKETYKNPFGSNGSDAKDNSDAIIYEMHIRDWSRATVSDSTGKFNDFASDKVIAHLKDLGVTHVQILPMFEYAQVVNDDGYNWGYNPYHYNVPESRYTDYSSDKDGMATVEQARAMIKKLHENGIAVIMDVVYNHTAGTQGGSLYDSTVPYYYYRIKADGTYSNGSGCGNETDSEAPMFRKYMIDSLKHWMLDYHINGFRFDLMGIHSKEAMKEIYNALSEIDQNVLVYGEPWTGGDCLVEDGATQAVSAGSYGVGAFDDDFRDAVKGAEFGGFKTGQVQGVFNDTGIADGLVGESGKNNRNATGEPGLALHYVECHDNFTLYDKLVYSLKENLEDVQKADKDGKIATKWPASVSEEQLELIKKEDKLAAAFVILSQGTPFMNGGQDFLRTKKGNPDSYSADTKGGIEWTNEPGEYNIDAVNTIDLSMKTTYSDVYNVYKGLISLRKANPDAFGKNTSAVAGKAKTINAEKEVRTNGVTKYTTGAFRIFFNATDNEVEIASGEMTGYTKVIDVTSGTPEESTTVPTSVPAKSFVILKK</sequence>
<dbReference type="AlphaFoldDB" id="A0A1T4L971"/>
<feature type="signal peptide" evidence="5">
    <location>
        <begin position="1"/>
        <end position="21"/>
    </location>
</feature>
<dbReference type="SMART" id="SM00642">
    <property type="entry name" value="Aamy"/>
    <property type="match status" value="1"/>
</dbReference>
<feature type="domain" description="Glycosyl hydrolase family 13 catalytic" evidence="6">
    <location>
        <begin position="446"/>
        <end position="871"/>
    </location>
</feature>
<dbReference type="SUPFAM" id="SSF81296">
    <property type="entry name" value="E set domains"/>
    <property type="match status" value="1"/>
</dbReference>
<organism evidence="7 8">
    <name type="scientific">Treponema porcinum</name>
    <dbReference type="NCBI Taxonomy" id="261392"/>
    <lineage>
        <taxon>Bacteria</taxon>
        <taxon>Pseudomonadati</taxon>
        <taxon>Spirochaetota</taxon>
        <taxon>Spirochaetia</taxon>
        <taxon>Spirochaetales</taxon>
        <taxon>Treponemataceae</taxon>
        <taxon>Treponema</taxon>
    </lineage>
</organism>
<dbReference type="STRING" id="261392.SAMN02745149_01522"/>
<keyword evidence="8" id="KW-1185">Reference proteome</keyword>
<dbReference type="EMBL" id="FUWG01000010">
    <property type="protein sequence ID" value="SJZ51153.1"/>
    <property type="molecule type" value="Genomic_DNA"/>
</dbReference>
<dbReference type="SUPFAM" id="SSF51445">
    <property type="entry name" value="(Trans)glycosidases"/>
    <property type="match status" value="1"/>
</dbReference>
<dbReference type="InterPro" id="IPR017853">
    <property type="entry name" value="GH"/>
</dbReference>
<dbReference type="GeneID" id="78316812"/>
<evidence type="ECO:0000313" key="8">
    <source>
        <dbReference type="Proteomes" id="UP000190423"/>
    </source>
</evidence>
<accession>A0A1T4L971</accession>
<dbReference type="InterPro" id="IPR005323">
    <property type="entry name" value="CBM41_pullulanase"/>
</dbReference>
<dbReference type="GO" id="GO:0030246">
    <property type="term" value="F:carbohydrate binding"/>
    <property type="evidence" value="ECO:0007669"/>
    <property type="project" value="InterPro"/>
</dbReference>
<feature type="chain" id="PRO_5012097500" evidence="5">
    <location>
        <begin position="22"/>
        <end position="963"/>
    </location>
</feature>
<dbReference type="Gene3D" id="2.60.40.10">
    <property type="entry name" value="Immunoglobulins"/>
    <property type="match status" value="1"/>
</dbReference>
<dbReference type="CDD" id="cd11341">
    <property type="entry name" value="AmyAc_Pullulanase_LD-like"/>
    <property type="match status" value="1"/>
</dbReference>
<comment type="similarity">
    <text evidence="1">Belongs to the glycosyl hydrolase 13 family.</text>
</comment>
<evidence type="ECO:0000256" key="4">
    <source>
        <dbReference type="ARBA" id="ARBA00023295"/>
    </source>
</evidence>
<evidence type="ECO:0000313" key="7">
    <source>
        <dbReference type="EMBL" id="SJZ51153.1"/>
    </source>
</evidence>
<evidence type="ECO:0000256" key="5">
    <source>
        <dbReference type="SAM" id="SignalP"/>
    </source>
</evidence>
<reference evidence="7 8" key="1">
    <citation type="submission" date="2017-02" db="EMBL/GenBank/DDBJ databases">
        <authorList>
            <person name="Peterson S.W."/>
        </authorList>
    </citation>
    <scope>NUCLEOTIDE SEQUENCE [LARGE SCALE GENOMIC DNA]</scope>
    <source>
        <strain evidence="7 8">ATCC BAA-908</strain>
    </source>
</reference>
<keyword evidence="3" id="KW-0378">Hydrolase</keyword>
<name>A0A1T4L971_TREPO</name>
<dbReference type="RefSeq" id="WP_078933428.1">
    <property type="nucleotide sequence ID" value="NZ_FUWG01000010.1"/>
</dbReference>
<evidence type="ECO:0000256" key="1">
    <source>
        <dbReference type="ARBA" id="ARBA00008061"/>
    </source>
</evidence>
<evidence type="ECO:0000256" key="3">
    <source>
        <dbReference type="ARBA" id="ARBA00022801"/>
    </source>
</evidence>
<dbReference type="Gene3D" id="2.60.40.1110">
    <property type="match status" value="1"/>
</dbReference>
<dbReference type="PANTHER" id="PTHR43002">
    <property type="entry name" value="GLYCOGEN DEBRANCHING ENZYME"/>
    <property type="match status" value="1"/>
</dbReference>
<dbReference type="InterPro" id="IPR013783">
    <property type="entry name" value="Ig-like_fold"/>
</dbReference>
<evidence type="ECO:0000259" key="6">
    <source>
        <dbReference type="SMART" id="SM00642"/>
    </source>
</evidence>
<dbReference type="CDD" id="cd10315">
    <property type="entry name" value="CBM41_pullulanase"/>
    <property type="match status" value="1"/>
</dbReference>
<dbReference type="OrthoDB" id="9761875at2"/>
<dbReference type="InterPro" id="IPR013784">
    <property type="entry name" value="Carb-bd-like_fold"/>
</dbReference>
<dbReference type="Pfam" id="PF00128">
    <property type="entry name" value="Alpha-amylase"/>
    <property type="match status" value="1"/>
</dbReference>
<dbReference type="PROSITE" id="PS51257">
    <property type="entry name" value="PROKAR_LIPOPROTEIN"/>
    <property type="match status" value="1"/>
</dbReference>
<dbReference type="SUPFAM" id="SSF49452">
    <property type="entry name" value="Starch-binding domain-like"/>
    <property type="match status" value="1"/>
</dbReference>
<keyword evidence="2 5" id="KW-0732">Signal</keyword>
<proteinExistence type="inferred from homology"/>
<evidence type="ECO:0000256" key="2">
    <source>
        <dbReference type="ARBA" id="ARBA00022729"/>
    </source>
</evidence>
<dbReference type="GO" id="GO:0005975">
    <property type="term" value="P:carbohydrate metabolic process"/>
    <property type="evidence" value="ECO:0007669"/>
    <property type="project" value="InterPro"/>
</dbReference>
<dbReference type="Gene3D" id="3.20.20.80">
    <property type="entry name" value="Glycosidases"/>
    <property type="match status" value="1"/>
</dbReference>
<dbReference type="InterPro" id="IPR006047">
    <property type="entry name" value="GH13_cat_dom"/>
</dbReference>
<gene>
    <name evidence="7" type="ORF">SAMN02745149_01522</name>
</gene>
<protein>
    <submittedName>
        <fullName evidence="7">Pullulanase</fullName>
    </submittedName>
</protein>
<keyword evidence="4" id="KW-0326">Glycosidase</keyword>
<dbReference type="InterPro" id="IPR014756">
    <property type="entry name" value="Ig_E-set"/>
</dbReference>
<dbReference type="Proteomes" id="UP000190423">
    <property type="component" value="Unassembled WGS sequence"/>
</dbReference>
<dbReference type="CDD" id="cd02860">
    <property type="entry name" value="E_set_Pullulanase"/>
    <property type="match status" value="1"/>
</dbReference>
<dbReference type="GO" id="GO:0016798">
    <property type="term" value="F:hydrolase activity, acting on glycosyl bonds"/>
    <property type="evidence" value="ECO:0007669"/>
    <property type="project" value="UniProtKB-KW"/>
</dbReference>